<keyword evidence="13" id="KW-1185">Reference proteome</keyword>
<comment type="subcellular location">
    <subcellularLocation>
        <location evidence="1">Nucleus</location>
    </subcellularLocation>
</comment>
<proteinExistence type="inferred from homology"/>
<evidence type="ECO:0008006" key="14">
    <source>
        <dbReference type="Google" id="ProtNLM"/>
    </source>
</evidence>
<dbReference type="InterPro" id="IPR033411">
    <property type="entry name" value="Ribonuclease_PIN"/>
</dbReference>
<feature type="domain" description="Ribonuclease PIN" evidence="11">
    <location>
        <begin position="4"/>
        <end position="92"/>
    </location>
</feature>
<dbReference type="OrthoDB" id="306888at2759"/>
<keyword evidence="7 8" id="KW-0539">Nucleus</keyword>
<dbReference type="CDD" id="cd09876">
    <property type="entry name" value="PIN_Nob1-like"/>
    <property type="match status" value="1"/>
</dbReference>
<sequence length="443" mass="51865">MNKLILDANAFIKEINFQHLSEHYSFVTHEAILTEVRDERARQKLQNFTYPLTFLTPSEKMIKIVKQFATQTSDIASLSPIDIELIALACTLIEENGQKDKLKLEPLKPLEFNKIKNVYGSKNHQQVEEEEEDEEVQKEENEQVQNKQQDEQLPQQKQEEPQNQETQQKQEEPEKQETDQKNEDDDDSDGWEEVVPKKKYYNNYSKQNTSQKPKQEEKQVEVQEEESSEDENEEEWINNTNIHEKLNEIQINPQDNQGNLFGVALLTTDFAMQNVLLQMGVPVLSTEGYMIKSARRFILECHICKTLVRDSTRLFCTNCGNNSLLKVSCSLESDGTIILYRKKNFKVNLRGTQYSIPQNLTKKDAPFIFCQDQLMKSGIQQQLARQRKQEELRYKKVMKTYENGIGFEDIDYKHPQQKITVGYGKLNPNDVNDMRKIKRNKKR</sequence>
<feature type="domain" description="Nin one binding (NOB1) Zn-ribbon-like" evidence="10">
    <location>
        <begin position="291"/>
        <end position="359"/>
    </location>
</feature>
<evidence type="ECO:0000313" key="12">
    <source>
        <dbReference type="EMBL" id="CAD8208499.1"/>
    </source>
</evidence>
<evidence type="ECO:0000256" key="9">
    <source>
        <dbReference type="SAM" id="MobiDB-lite"/>
    </source>
</evidence>
<dbReference type="GO" id="GO:0031981">
    <property type="term" value="C:nuclear lumen"/>
    <property type="evidence" value="ECO:0007669"/>
    <property type="project" value="UniProtKB-ARBA"/>
</dbReference>
<comment type="caution">
    <text evidence="12">The sequence shown here is derived from an EMBL/GenBank/DDBJ whole genome shotgun (WGS) entry which is preliminary data.</text>
</comment>
<evidence type="ECO:0000256" key="2">
    <source>
        <dbReference type="ARBA" id="ARBA00005858"/>
    </source>
</evidence>
<dbReference type="AlphaFoldDB" id="A0A8S1Y3F0"/>
<evidence type="ECO:0000256" key="3">
    <source>
        <dbReference type="ARBA" id="ARBA00022722"/>
    </source>
</evidence>
<evidence type="ECO:0000256" key="6">
    <source>
        <dbReference type="ARBA" id="ARBA00022833"/>
    </source>
</evidence>
<keyword evidence="4 8" id="KW-0479">Metal-binding</keyword>
<evidence type="ECO:0000259" key="11">
    <source>
        <dbReference type="Pfam" id="PF17146"/>
    </source>
</evidence>
<dbReference type="GO" id="GO:0004521">
    <property type="term" value="F:RNA endonuclease activity"/>
    <property type="evidence" value="ECO:0007669"/>
    <property type="project" value="UniProtKB-ARBA"/>
</dbReference>
<keyword evidence="6 8" id="KW-0862">Zinc</keyword>
<dbReference type="FunFam" id="3.40.50.1010:FF:000020">
    <property type="entry name" value="20S-pre-rRNA D-site endonuclease NOB1"/>
    <property type="match status" value="1"/>
</dbReference>
<reference evidence="12" key="1">
    <citation type="submission" date="2021-01" db="EMBL/GenBank/DDBJ databases">
        <authorList>
            <consortium name="Genoscope - CEA"/>
            <person name="William W."/>
        </authorList>
    </citation>
    <scope>NUCLEOTIDE SEQUENCE</scope>
</reference>
<dbReference type="PIRSF" id="PIRSF037125">
    <property type="entry name" value="D-site_20S_pre-rRNA_nuclease"/>
    <property type="match status" value="1"/>
</dbReference>
<dbReference type="GO" id="GO:0046872">
    <property type="term" value="F:metal ion binding"/>
    <property type="evidence" value="ECO:0007669"/>
    <property type="project" value="UniProtKB-KW"/>
</dbReference>
<dbReference type="GO" id="GO:0016787">
    <property type="term" value="F:hydrolase activity"/>
    <property type="evidence" value="ECO:0007669"/>
    <property type="project" value="UniProtKB-KW"/>
</dbReference>
<evidence type="ECO:0000313" key="13">
    <source>
        <dbReference type="Proteomes" id="UP000683925"/>
    </source>
</evidence>
<dbReference type="InterPro" id="IPR039907">
    <property type="entry name" value="NOB1"/>
</dbReference>
<feature type="compositionally biased region" description="Acidic residues" evidence="9">
    <location>
        <begin position="222"/>
        <end position="235"/>
    </location>
</feature>
<organism evidence="12 13">
    <name type="scientific">Paramecium octaurelia</name>
    <dbReference type="NCBI Taxonomy" id="43137"/>
    <lineage>
        <taxon>Eukaryota</taxon>
        <taxon>Sar</taxon>
        <taxon>Alveolata</taxon>
        <taxon>Ciliophora</taxon>
        <taxon>Intramacronucleata</taxon>
        <taxon>Oligohymenophorea</taxon>
        <taxon>Peniculida</taxon>
        <taxon>Parameciidae</taxon>
        <taxon>Paramecium</taxon>
    </lineage>
</organism>
<evidence type="ECO:0000256" key="4">
    <source>
        <dbReference type="ARBA" id="ARBA00022723"/>
    </source>
</evidence>
<dbReference type="GO" id="GO:0030490">
    <property type="term" value="P:maturation of SSU-rRNA"/>
    <property type="evidence" value="ECO:0007669"/>
    <property type="project" value="TreeGrafter"/>
</dbReference>
<dbReference type="Pfam" id="PF17146">
    <property type="entry name" value="PIN_6"/>
    <property type="match status" value="1"/>
</dbReference>
<gene>
    <name evidence="12" type="ORF">POCTA_138.1.T1440091</name>
</gene>
<dbReference type="EMBL" id="CAJJDP010000145">
    <property type="protein sequence ID" value="CAD8208499.1"/>
    <property type="molecule type" value="Genomic_DNA"/>
</dbReference>
<feature type="compositionally biased region" description="Acidic residues" evidence="9">
    <location>
        <begin position="182"/>
        <end position="192"/>
    </location>
</feature>
<keyword evidence="3" id="KW-0540">Nuclease</keyword>
<dbReference type="GO" id="GO:0030688">
    <property type="term" value="C:preribosome, small subunit precursor"/>
    <property type="evidence" value="ECO:0007669"/>
    <property type="project" value="TreeGrafter"/>
</dbReference>
<name>A0A8S1Y3F0_PAROT</name>
<feature type="compositionally biased region" description="Basic and acidic residues" evidence="9">
    <location>
        <begin position="168"/>
        <end position="181"/>
    </location>
</feature>
<keyword evidence="5" id="KW-0378">Hydrolase</keyword>
<evidence type="ECO:0000259" key="10">
    <source>
        <dbReference type="Pfam" id="PF08772"/>
    </source>
</evidence>
<evidence type="ECO:0000256" key="7">
    <source>
        <dbReference type="ARBA" id="ARBA00023242"/>
    </source>
</evidence>
<feature type="compositionally biased region" description="Low complexity" evidence="9">
    <location>
        <begin position="201"/>
        <end position="212"/>
    </location>
</feature>
<protein>
    <recommendedName>
        <fullName evidence="14">RNA-binding protein NOB1</fullName>
    </recommendedName>
</protein>
<dbReference type="PANTHER" id="PTHR12814">
    <property type="entry name" value="RNA-BINDING PROTEIN NOB1"/>
    <property type="match status" value="1"/>
</dbReference>
<dbReference type="PANTHER" id="PTHR12814:SF2">
    <property type="entry name" value="RNA-BINDING PROTEIN NOB1"/>
    <property type="match status" value="1"/>
</dbReference>
<feature type="compositionally biased region" description="Low complexity" evidence="9">
    <location>
        <begin position="143"/>
        <end position="167"/>
    </location>
</feature>
<evidence type="ECO:0000256" key="1">
    <source>
        <dbReference type="ARBA" id="ARBA00004123"/>
    </source>
</evidence>
<dbReference type="Proteomes" id="UP000683925">
    <property type="component" value="Unassembled WGS sequence"/>
</dbReference>
<dbReference type="GO" id="GO:0005737">
    <property type="term" value="C:cytoplasm"/>
    <property type="evidence" value="ECO:0007669"/>
    <property type="project" value="UniProtKB-ARBA"/>
</dbReference>
<accession>A0A8S1Y3F0</accession>
<feature type="compositionally biased region" description="Acidic residues" evidence="9">
    <location>
        <begin position="128"/>
        <end position="137"/>
    </location>
</feature>
<evidence type="ECO:0000256" key="5">
    <source>
        <dbReference type="ARBA" id="ARBA00022801"/>
    </source>
</evidence>
<comment type="similarity">
    <text evidence="2 8">Belongs to the NOB1 family.</text>
</comment>
<feature type="region of interest" description="Disordered" evidence="9">
    <location>
        <begin position="121"/>
        <end position="235"/>
    </location>
</feature>
<evidence type="ECO:0000256" key="8">
    <source>
        <dbReference type="PIRNR" id="PIRNR037125"/>
    </source>
</evidence>
<dbReference type="InterPro" id="IPR017117">
    <property type="entry name" value="Nob1_euk"/>
</dbReference>
<dbReference type="OMA" id="GYELECE"/>
<dbReference type="Pfam" id="PF08772">
    <property type="entry name" value="Zn_ribbon_NOB1"/>
    <property type="match status" value="1"/>
</dbReference>
<dbReference type="InterPro" id="IPR014881">
    <property type="entry name" value="NOB1_Zn-bd"/>
</dbReference>